<gene>
    <name evidence="2" type="ordered locus">AM1_H0013</name>
</gene>
<reference evidence="2 3" key="1">
    <citation type="journal article" date="2008" name="Proc. Natl. Acad. Sci. U.S.A.">
        <title>Niche adaptation and genome expansion in the chlorophyll d-producing cyanobacterium Acaryochloris marina.</title>
        <authorList>
            <person name="Swingley W.D."/>
            <person name="Chen M."/>
            <person name="Cheung P.C."/>
            <person name="Conrad A.L."/>
            <person name="Dejesa L.C."/>
            <person name="Hao J."/>
            <person name="Honchak B.M."/>
            <person name="Karbach L.E."/>
            <person name="Kurdoglu A."/>
            <person name="Lahiri S."/>
            <person name="Mastrian S.D."/>
            <person name="Miyashita H."/>
            <person name="Page L."/>
            <person name="Ramakrishna P."/>
            <person name="Satoh S."/>
            <person name="Sattley W.M."/>
            <person name="Shimada Y."/>
            <person name="Taylor H.L."/>
            <person name="Tomo T."/>
            <person name="Tsuchiya T."/>
            <person name="Wang Z.T."/>
            <person name="Raymond J."/>
            <person name="Mimuro M."/>
            <person name="Blankenship R.E."/>
            <person name="Touchman J.W."/>
        </authorList>
    </citation>
    <scope>NUCLEOTIDE SEQUENCE [LARGE SCALE GENOMIC DNA]</scope>
    <source>
        <strain evidence="3">MBIC 11017</strain>
        <plasmid evidence="3">Plasmid pREB8</plasmid>
    </source>
</reference>
<sequence>MDFVLPNSISHSSTQTKTQSFEIPTESILPRQFLLNHS</sequence>
<organism evidence="2 3">
    <name type="scientific">Acaryochloris marina (strain MBIC 11017)</name>
    <dbReference type="NCBI Taxonomy" id="329726"/>
    <lineage>
        <taxon>Bacteria</taxon>
        <taxon>Bacillati</taxon>
        <taxon>Cyanobacteriota</taxon>
        <taxon>Cyanophyceae</taxon>
        <taxon>Acaryochloridales</taxon>
        <taxon>Acaryochloridaceae</taxon>
        <taxon>Acaryochloris</taxon>
    </lineage>
</organism>
<accession>A8ZQT0</accession>
<keyword evidence="3" id="KW-1185">Reference proteome</keyword>
<evidence type="ECO:0000313" key="3">
    <source>
        <dbReference type="Proteomes" id="UP000000268"/>
    </source>
</evidence>
<dbReference type="KEGG" id="amr:AM1_H0013"/>
<dbReference type="EMBL" id="CP000845">
    <property type="protein sequence ID" value="ABW33366.1"/>
    <property type="molecule type" value="Genomic_DNA"/>
</dbReference>
<dbReference type="AlphaFoldDB" id="A8ZQT0"/>
<feature type="region of interest" description="Disordered" evidence="1">
    <location>
        <begin position="1"/>
        <end position="22"/>
    </location>
</feature>
<name>A8ZQT0_ACAM1</name>
<keyword evidence="2" id="KW-0614">Plasmid</keyword>
<dbReference type="HOGENOM" id="CLU_3323307_0_0_3"/>
<proteinExistence type="predicted"/>
<evidence type="ECO:0000256" key="1">
    <source>
        <dbReference type="SAM" id="MobiDB-lite"/>
    </source>
</evidence>
<evidence type="ECO:0000313" key="2">
    <source>
        <dbReference type="EMBL" id="ABW33366.1"/>
    </source>
</evidence>
<geneLocation type="plasmid" evidence="2 3">
    <name>pREB8</name>
</geneLocation>
<feature type="compositionally biased region" description="Polar residues" evidence="1">
    <location>
        <begin position="7"/>
        <end position="22"/>
    </location>
</feature>
<dbReference type="Proteomes" id="UP000000268">
    <property type="component" value="Plasmid pREB8"/>
</dbReference>
<protein>
    <submittedName>
        <fullName evidence="2">Uncharacterized protein</fullName>
    </submittedName>
</protein>